<dbReference type="Proteomes" id="UP000078162">
    <property type="component" value="Chromosome"/>
</dbReference>
<dbReference type="OrthoDB" id="18156at2"/>
<gene>
    <name evidence="1" type="ORF">Cs308_0237</name>
</gene>
<dbReference type="AlphaFoldDB" id="A0A1A9HTT7"/>
<dbReference type="RefSeq" id="WP_066481549.1">
    <property type="nucleotide sequence ID" value="NZ_CP014639.1"/>
</dbReference>
<protein>
    <submittedName>
        <fullName evidence="1">Uncharacterized protein</fullName>
    </submittedName>
</protein>
<dbReference type="EMBL" id="CP014639">
    <property type="protein sequence ID" value="ANH78408.1"/>
    <property type="molecule type" value="Genomic_DNA"/>
</dbReference>
<accession>A0A1A9HTT7</accession>
<dbReference type="KEGG" id="csaz:Cs308_0237"/>
<dbReference type="PATRIC" id="fig|1806891.3.peg.229"/>
<reference evidence="2" key="1">
    <citation type="submission" date="2016-03" db="EMBL/GenBank/DDBJ databases">
        <title>Culture-independent genomics supports pathogen discovery for uncultivable bacteria within the genus Chlamydia.</title>
        <authorList>
            <person name="Taylor-Brown A."/>
            <person name="Bachmann N.L."/>
            <person name="Borel N."/>
            <person name="Polkinghorne A."/>
        </authorList>
    </citation>
    <scope>NUCLEOTIDE SEQUENCE [LARGE SCALE GENOMIC DNA]</scope>
    <source>
        <strain evidence="2">2742-308</strain>
    </source>
</reference>
<evidence type="ECO:0000313" key="1">
    <source>
        <dbReference type="EMBL" id="ANH78408.1"/>
    </source>
</evidence>
<organism evidence="1 2">
    <name type="scientific">Candidatus Chlamydia sanziniae</name>
    <dbReference type="NCBI Taxonomy" id="1806891"/>
    <lineage>
        <taxon>Bacteria</taxon>
        <taxon>Pseudomonadati</taxon>
        <taxon>Chlamydiota</taxon>
        <taxon>Chlamydiia</taxon>
        <taxon>Chlamydiales</taxon>
        <taxon>Chlamydiaceae</taxon>
        <taxon>Chlamydia/Chlamydophila group</taxon>
        <taxon>Chlamydia</taxon>
    </lineage>
</organism>
<name>A0A1A9HTT7_9CHLA</name>
<evidence type="ECO:0000313" key="2">
    <source>
        <dbReference type="Proteomes" id="UP000078162"/>
    </source>
</evidence>
<proteinExistence type="predicted"/>
<keyword evidence="2" id="KW-1185">Reference proteome</keyword>
<sequence length="101" mass="11288">MLIRLFLGIPWLKGFPRHPLFPLTLAISEGKTFLGTYTEAASPLLIDNLNLQYSYVQDLLYKAIPPNHAITYKDIPLVIFPEILFGSSSKANHTPLVSFAS</sequence>